<protein>
    <recommendedName>
        <fullName evidence="2">CAP-Gly domain-containing protein</fullName>
    </recommendedName>
</protein>
<reference evidence="3 4" key="1">
    <citation type="journal article" date="2011" name="Proc. Natl. Acad. Sci. U.S.A.">
        <title>Evolutionary erosion of yeast sex chromosomes by mating-type switching accidents.</title>
        <authorList>
            <person name="Gordon J.L."/>
            <person name="Armisen D."/>
            <person name="Proux-Wera E."/>
            <person name="Oheigeartaigh S.S."/>
            <person name="Byrne K.P."/>
            <person name="Wolfe K.H."/>
        </authorList>
    </citation>
    <scope>NUCLEOTIDE SEQUENCE [LARGE SCALE GENOMIC DNA]</scope>
    <source>
        <strain evidence="4">ATCC MYA-139 / BCRC 22969 / CBS 8797 / CCRC 22969 / KCTC 17520 / NBRC 10181 / NCYC 3082</strain>
    </source>
</reference>
<evidence type="ECO:0000313" key="4">
    <source>
        <dbReference type="Proteomes" id="UP000006310"/>
    </source>
</evidence>
<dbReference type="eggNOG" id="KOG3206">
    <property type="taxonomic scope" value="Eukaryota"/>
</dbReference>
<accession>J7S9X7</accession>
<dbReference type="OrthoDB" id="5295208at2759"/>
<dbReference type="Gene3D" id="2.30.30.190">
    <property type="entry name" value="CAP Gly-rich-like domain"/>
    <property type="match status" value="1"/>
</dbReference>
<dbReference type="Pfam" id="PF14560">
    <property type="entry name" value="Ubiquitin_2"/>
    <property type="match status" value="1"/>
</dbReference>
<dbReference type="EMBL" id="HE978321">
    <property type="protein sequence ID" value="CCK71776.1"/>
    <property type="molecule type" value="Genomic_DNA"/>
</dbReference>
<dbReference type="SMART" id="SM01052">
    <property type="entry name" value="CAP_GLY"/>
    <property type="match status" value="1"/>
</dbReference>
<dbReference type="PROSITE" id="PS00845">
    <property type="entry name" value="CAP_GLY_1"/>
    <property type="match status" value="1"/>
</dbReference>
<dbReference type="GeneID" id="34527508"/>
<dbReference type="InterPro" id="IPR036859">
    <property type="entry name" value="CAP-Gly_dom_sf"/>
</dbReference>
<keyword evidence="4" id="KW-1185">Reference proteome</keyword>
<dbReference type="Pfam" id="PF01302">
    <property type="entry name" value="CAP_GLY"/>
    <property type="match status" value="1"/>
</dbReference>
<dbReference type="Proteomes" id="UP000006310">
    <property type="component" value="Chromosome 8"/>
</dbReference>
<proteinExistence type="inferred from homology"/>
<gene>
    <name evidence="3" type="primary">KNAG0H03620</name>
    <name evidence="3" type="ordered locus">KNAG_0H03620</name>
</gene>
<dbReference type="KEGG" id="kng:KNAG_0H03620"/>
<dbReference type="AlphaFoldDB" id="J7S9X7"/>
<comment type="similarity">
    <text evidence="1">Belongs to the TBCB family.</text>
</comment>
<name>J7S9X7_HUIN7</name>
<organism evidence="3 4">
    <name type="scientific">Huiozyma naganishii (strain ATCC MYA-139 / BCRC 22969 / CBS 8797 / KCTC 17520 / NBRC 10181 / NCYC 3082 / Yp74L-3)</name>
    <name type="common">Yeast</name>
    <name type="synonym">Kazachstania naganishii</name>
    <dbReference type="NCBI Taxonomy" id="1071383"/>
    <lineage>
        <taxon>Eukaryota</taxon>
        <taxon>Fungi</taxon>
        <taxon>Dikarya</taxon>
        <taxon>Ascomycota</taxon>
        <taxon>Saccharomycotina</taxon>
        <taxon>Saccharomycetes</taxon>
        <taxon>Saccharomycetales</taxon>
        <taxon>Saccharomycetaceae</taxon>
        <taxon>Huiozyma</taxon>
    </lineage>
</organism>
<dbReference type="RefSeq" id="XP_022466021.1">
    <property type="nucleotide sequence ID" value="XM_022609645.1"/>
</dbReference>
<dbReference type="SUPFAM" id="SSF74924">
    <property type="entry name" value="Cap-Gly domain"/>
    <property type="match status" value="1"/>
</dbReference>
<evidence type="ECO:0000256" key="1">
    <source>
        <dbReference type="ARBA" id="ARBA00025779"/>
    </source>
</evidence>
<evidence type="ECO:0000259" key="2">
    <source>
        <dbReference type="PROSITE" id="PS50245"/>
    </source>
</evidence>
<reference evidence="4" key="2">
    <citation type="submission" date="2012-08" db="EMBL/GenBank/DDBJ databases">
        <title>Genome sequence of Kazachstania naganishii.</title>
        <authorList>
            <person name="Gordon J.L."/>
            <person name="Armisen D."/>
            <person name="Proux-Wera E."/>
            <person name="OhEigeartaigh S.S."/>
            <person name="Byrne K.P."/>
            <person name="Wolfe K.H."/>
        </authorList>
    </citation>
    <scope>NUCLEOTIDE SEQUENCE [LARGE SCALE GENOMIC DNA]</scope>
    <source>
        <strain evidence="4">ATCC MYA-139 / BCRC 22969 / CBS 8797 / CCRC 22969 / KCTC 17520 / NBRC 10181 / NCYC 3082</strain>
    </source>
</reference>
<dbReference type="PROSITE" id="PS50245">
    <property type="entry name" value="CAP_GLY_2"/>
    <property type="match status" value="1"/>
</dbReference>
<dbReference type="STRING" id="1071383.J7S9X7"/>
<dbReference type="PANTHER" id="PTHR18916">
    <property type="entry name" value="DYNACTIN 1-RELATED MICROTUBULE-BINDING"/>
    <property type="match status" value="1"/>
</dbReference>
<dbReference type="OMA" id="WCGIEFD"/>
<dbReference type="Gene3D" id="3.10.20.90">
    <property type="entry name" value="Phosphatidylinositol 3-kinase Catalytic Subunit, Chain A, domain 1"/>
    <property type="match status" value="1"/>
</dbReference>
<dbReference type="InterPro" id="IPR000938">
    <property type="entry name" value="CAP-Gly_domain"/>
</dbReference>
<feature type="domain" description="CAP-Gly" evidence="2">
    <location>
        <begin position="189"/>
        <end position="224"/>
    </location>
</feature>
<dbReference type="HOGENOM" id="CLU_067577_2_0_1"/>
<sequence length="247" mass="27452">MVTVFVDSALCSTSYELDDGISLETLVSKLKLLTGIEVEDMKLTLQSRLGGEGESIVYPTRDLGHDFAIRSVARIMVEDTNSDSLVNALKESIDNRSRQNASSFSLSEEQYSQKQNSVLQWKKQAKLGRFDPKYSSKRAIEDSLIDDRLKELEVGQRCCVTTGNKPNQLERRGWLRFIGKVPDISETDIWCGIEFDDAVGKNEGAVKGTTYFGPVAKNHGGFLKPLCVHTGSEFTPRASDDTSDEEV</sequence>
<dbReference type="InterPro" id="IPR000626">
    <property type="entry name" value="Ubiquitin-like_dom"/>
</dbReference>
<evidence type="ECO:0000313" key="3">
    <source>
        <dbReference type="EMBL" id="CCK71776.1"/>
    </source>
</evidence>